<dbReference type="PANTHER" id="PTHR34814:SF1">
    <property type="entry name" value="NITROSOGUANIDINE RESISTANCE PROTEIN SNG1"/>
    <property type="match status" value="1"/>
</dbReference>
<proteinExistence type="predicted"/>
<feature type="transmembrane region" description="Helical" evidence="2">
    <location>
        <begin position="312"/>
        <end position="337"/>
    </location>
</feature>
<accession>A0ABR4PRN1</accession>
<feature type="transmembrane region" description="Helical" evidence="2">
    <location>
        <begin position="60"/>
        <end position="81"/>
    </location>
</feature>
<dbReference type="Pfam" id="PF12051">
    <property type="entry name" value="DUF3533"/>
    <property type="match status" value="1"/>
</dbReference>
<feature type="region of interest" description="Disordered" evidence="1">
    <location>
        <begin position="1"/>
        <end position="43"/>
    </location>
</feature>
<keyword evidence="2" id="KW-0472">Membrane</keyword>
<feature type="domain" description="DUF3533" evidence="3">
    <location>
        <begin position="66"/>
        <end position="460"/>
    </location>
</feature>
<evidence type="ECO:0000259" key="3">
    <source>
        <dbReference type="Pfam" id="PF12051"/>
    </source>
</evidence>
<dbReference type="InterPro" id="IPR053001">
    <property type="entry name" value="MNNG_permease-like"/>
</dbReference>
<dbReference type="InterPro" id="IPR022703">
    <property type="entry name" value="DUF3533"/>
</dbReference>
<name>A0ABR4PRN1_9HELO</name>
<organism evidence="4 5">
    <name type="scientific">Phlyctema vagabunda</name>
    <dbReference type="NCBI Taxonomy" id="108571"/>
    <lineage>
        <taxon>Eukaryota</taxon>
        <taxon>Fungi</taxon>
        <taxon>Dikarya</taxon>
        <taxon>Ascomycota</taxon>
        <taxon>Pezizomycotina</taxon>
        <taxon>Leotiomycetes</taxon>
        <taxon>Helotiales</taxon>
        <taxon>Dermateaceae</taxon>
        <taxon>Phlyctema</taxon>
    </lineage>
</organism>
<evidence type="ECO:0000313" key="5">
    <source>
        <dbReference type="Proteomes" id="UP001629113"/>
    </source>
</evidence>
<evidence type="ECO:0000313" key="4">
    <source>
        <dbReference type="EMBL" id="KAL3426014.1"/>
    </source>
</evidence>
<feature type="transmembrane region" description="Helical" evidence="2">
    <location>
        <begin position="447"/>
        <end position="470"/>
    </location>
</feature>
<sequence length="483" mass="54457">MVRDSDEETLGPGSSNGSQYARPDGGETGEKKRHEPQDNRPVGFWDGELKATRHVVFKKWIITTSILCIFVLAVLSLYWGILFRVQQNMSALVVYVVDFDGQVAPYTDVTPLVGPEIVKAAEMSLKPTGELGWGSLPASDFDFDPMRVREAVYDEKAWAAIIINPNATALLRAAVQNGNTSYDPNGAMQVVYVQARHETTHSNYVIPALDKFQTMVKTTFGKTWTAQVLEQASRNSTFLSNIQAAPQALSPGIGFSTYNLRPFFPAVATPAVSVGLIYLIIISYFSFSFYLPIHMRFIEPDGHRPMKFFELIIWRWCATVMSYFFLSFCFSVISLAYQIPFSTGSRPHTVVANPATAYGKGTFPVYWMLNWVGMLALGLACENMSMVLGQPWMVFWLIFWVISNVSTAFYAITLAPGFYRWGLAWPLHNIVLATRTLLFDIHSQVGLNFGILFAWVAIHTVLFPVCCWIMRWKSMREKRNKQS</sequence>
<protein>
    <submittedName>
        <fullName evidence="4">MNNG and nitrosoguanidine resistance protein</fullName>
    </submittedName>
</protein>
<comment type="caution">
    <text evidence="4">The sequence shown here is derived from an EMBL/GenBank/DDBJ whole genome shotgun (WGS) entry which is preliminary data.</text>
</comment>
<keyword evidence="5" id="KW-1185">Reference proteome</keyword>
<evidence type="ECO:0000256" key="2">
    <source>
        <dbReference type="SAM" id="Phobius"/>
    </source>
</evidence>
<keyword evidence="2" id="KW-1133">Transmembrane helix</keyword>
<reference evidence="4 5" key="1">
    <citation type="submission" date="2024-06" db="EMBL/GenBank/DDBJ databases">
        <title>Complete genome of Phlyctema vagabunda strain 19-DSS-EL-015.</title>
        <authorList>
            <person name="Fiorenzani C."/>
        </authorList>
    </citation>
    <scope>NUCLEOTIDE SEQUENCE [LARGE SCALE GENOMIC DNA]</scope>
    <source>
        <strain evidence="4 5">19-DSS-EL-015</strain>
    </source>
</reference>
<dbReference type="Proteomes" id="UP001629113">
    <property type="component" value="Unassembled WGS sequence"/>
</dbReference>
<feature type="transmembrane region" description="Helical" evidence="2">
    <location>
        <begin position="363"/>
        <end position="381"/>
    </location>
</feature>
<keyword evidence="2" id="KW-0812">Transmembrane</keyword>
<feature type="transmembrane region" description="Helical" evidence="2">
    <location>
        <begin position="393"/>
        <end position="419"/>
    </location>
</feature>
<dbReference type="EMBL" id="JBFCZG010000002">
    <property type="protein sequence ID" value="KAL3426014.1"/>
    <property type="molecule type" value="Genomic_DNA"/>
</dbReference>
<feature type="compositionally biased region" description="Basic and acidic residues" evidence="1">
    <location>
        <begin position="24"/>
        <end position="38"/>
    </location>
</feature>
<dbReference type="PANTHER" id="PTHR34814">
    <property type="entry name" value="NITROSOGUANIDINE RESISTANCE PROTEIN SNG1"/>
    <property type="match status" value="1"/>
</dbReference>
<evidence type="ECO:0000256" key="1">
    <source>
        <dbReference type="SAM" id="MobiDB-lite"/>
    </source>
</evidence>
<feature type="transmembrane region" description="Helical" evidence="2">
    <location>
        <begin position="271"/>
        <end position="291"/>
    </location>
</feature>
<gene>
    <name evidence="4" type="ORF">PVAG01_02805</name>
</gene>